<reference evidence="1 2" key="1">
    <citation type="submission" date="2020-09" db="EMBL/GenBank/DDBJ databases">
        <title>Genome sequences of type strains of Chitinophaga qingshengii and Chitinophaga varians.</title>
        <authorList>
            <person name="Kittiwongwattana C."/>
        </authorList>
    </citation>
    <scope>NUCLEOTIDE SEQUENCE [LARGE SCALE GENOMIC DNA]</scope>
    <source>
        <strain evidence="1 2">JCM 30026</strain>
    </source>
</reference>
<keyword evidence="2" id="KW-1185">Reference proteome</keyword>
<organism evidence="1 2">
    <name type="scientific">Chitinophaga qingshengii</name>
    <dbReference type="NCBI Taxonomy" id="1569794"/>
    <lineage>
        <taxon>Bacteria</taxon>
        <taxon>Pseudomonadati</taxon>
        <taxon>Bacteroidota</taxon>
        <taxon>Chitinophagia</taxon>
        <taxon>Chitinophagales</taxon>
        <taxon>Chitinophagaceae</taxon>
        <taxon>Chitinophaga</taxon>
    </lineage>
</organism>
<dbReference type="RefSeq" id="WP_188091943.1">
    <property type="nucleotide sequence ID" value="NZ_JACVFC010000006.1"/>
</dbReference>
<accession>A0ABR7TXL3</accession>
<protein>
    <submittedName>
        <fullName evidence="1">Uncharacterized protein</fullName>
    </submittedName>
</protein>
<proteinExistence type="predicted"/>
<dbReference type="EMBL" id="JACVFC010000006">
    <property type="protein sequence ID" value="MBC9934860.1"/>
    <property type="molecule type" value="Genomic_DNA"/>
</dbReference>
<dbReference type="Proteomes" id="UP000659124">
    <property type="component" value="Unassembled WGS sequence"/>
</dbReference>
<sequence>MSNDIRFELYDLGDFEDSSDYQFFEMIGKRAAANAINENKALGLPVTYLKEKWVVREYTDGRIEKIVKIESESRLREFKKGEVIHIPKR</sequence>
<evidence type="ECO:0000313" key="1">
    <source>
        <dbReference type="EMBL" id="MBC9934860.1"/>
    </source>
</evidence>
<name>A0ABR7TXL3_9BACT</name>
<gene>
    <name evidence="1" type="ORF">ICL07_31065</name>
</gene>
<evidence type="ECO:0000313" key="2">
    <source>
        <dbReference type="Proteomes" id="UP000659124"/>
    </source>
</evidence>
<comment type="caution">
    <text evidence="1">The sequence shown here is derived from an EMBL/GenBank/DDBJ whole genome shotgun (WGS) entry which is preliminary data.</text>
</comment>